<keyword evidence="5" id="KW-1185">Reference proteome</keyword>
<evidence type="ECO:0000313" key="4">
    <source>
        <dbReference type="EMBL" id="CBK41877.1"/>
    </source>
</evidence>
<keyword evidence="2 4" id="KW-0378">Hydrolase</keyword>
<reference evidence="4 5" key="1">
    <citation type="journal article" date="2010" name="Proc. Natl. Acad. Sci. U.S.A.">
        <title>A Nitrospira metagenome illuminates the physiology and evolution of globally important nitrite-oxidizing bacteria.</title>
        <authorList>
            <person name="Lucker S."/>
            <person name="Wagner M."/>
            <person name="Maixner F."/>
            <person name="Pelletier E."/>
            <person name="Koch H."/>
            <person name="Vacherie B."/>
            <person name="Rattei T."/>
            <person name="Sinninghe Damste J."/>
            <person name="Spieck E."/>
            <person name="Le Paslier D."/>
            <person name="Daims H."/>
        </authorList>
    </citation>
    <scope>NUCLEOTIDE SEQUENCE [LARGE SCALE GENOMIC DNA]</scope>
</reference>
<dbReference type="InterPro" id="IPR001031">
    <property type="entry name" value="Thioesterase"/>
</dbReference>
<dbReference type="PANTHER" id="PTHR11487">
    <property type="entry name" value="THIOESTERASE"/>
    <property type="match status" value="1"/>
</dbReference>
<dbReference type="KEGG" id="nde:NIDE2157"/>
<dbReference type="STRING" id="330214.NIDE2157"/>
<dbReference type="AlphaFoldDB" id="D8PF68"/>
<dbReference type="SUPFAM" id="SSF53474">
    <property type="entry name" value="alpha/beta-Hydrolases"/>
    <property type="match status" value="1"/>
</dbReference>
<dbReference type="Gene3D" id="3.40.50.1820">
    <property type="entry name" value="alpha/beta hydrolase"/>
    <property type="match status" value="1"/>
</dbReference>
<protein>
    <submittedName>
        <fullName evidence="4">Thioesterase, type II</fullName>
        <ecNumber evidence="4">3.1.2.-</ecNumber>
    </submittedName>
</protein>
<gene>
    <name evidence="4" type="ORF">NIDE2157</name>
</gene>
<dbReference type="InterPro" id="IPR012223">
    <property type="entry name" value="TEII"/>
</dbReference>
<proteinExistence type="inferred from homology"/>
<evidence type="ECO:0000256" key="2">
    <source>
        <dbReference type="ARBA" id="ARBA00022801"/>
    </source>
</evidence>
<feature type="domain" description="Thioesterase TesA-like" evidence="3">
    <location>
        <begin position="23"/>
        <end position="245"/>
    </location>
</feature>
<dbReference type="PANTHER" id="PTHR11487:SF0">
    <property type="entry name" value="S-ACYL FATTY ACID SYNTHASE THIOESTERASE, MEDIUM CHAIN"/>
    <property type="match status" value="1"/>
</dbReference>
<evidence type="ECO:0000256" key="1">
    <source>
        <dbReference type="ARBA" id="ARBA00007169"/>
    </source>
</evidence>
<dbReference type="Pfam" id="PF00975">
    <property type="entry name" value="Thioesterase"/>
    <property type="match status" value="1"/>
</dbReference>
<dbReference type="SMART" id="SM00824">
    <property type="entry name" value="PKS_TE"/>
    <property type="match status" value="1"/>
</dbReference>
<dbReference type="GO" id="GO:0016787">
    <property type="term" value="F:hydrolase activity"/>
    <property type="evidence" value="ECO:0007669"/>
    <property type="project" value="UniProtKB-KW"/>
</dbReference>
<dbReference type="Proteomes" id="UP000001660">
    <property type="component" value="Chromosome"/>
</dbReference>
<dbReference type="GO" id="GO:0008610">
    <property type="term" value="P:lipid biosynthetic process"/>
    <property type="evidence" value="ECO:0007669"/>
    <property type="project" value="TreeGrafter"/>
</dbReference>
<accession>D8PF68</accession>
<dbReference type="HOGENOM" id="CLU_070456_1_1_0"/>
<evidence type="ECO:0000313" key="5">
    <source>
        <dbReference type="Proteomes" id="UP000001660"/>
    </source>
</evidence>
<sequence>MLTAADRRPWIVTCRRGDGLRLICFPYAGGGPSLFRGWPLEVSQQVEICAVQLPGREARMKEPPIGDLRRLVAELADVIEPSLDRPFALFGHSVGGLVAFEFARELRRRYGVEPVHLFVSGCPAPELTDDDRLSELPDGEFLERMRRFNGTPREILEHTEMMELVLPTLRADFSLRDTYRHRTESPLGCAISAFGGMADRAVAVDKLTPWSAHTTGGFQLWLFQGDHFFVRTAQAAVVEAVMLLLQPHMSPRL</sequence>
<evidence type="ECO:0000259" key="3">
    <source>
        <dbReference type="SMART" id="SM00824"/>
    </source>
</evidence>
<dbReference type="InterPro" id="IPR020802">
    <property type="entry name" value="TesA-like"/>
</dbReference>
<dbReference type="InterPro" id="IPR029058">
    <property type="entry name" value="AB_hydrolase_fold"/>
</dbReference>
<name>D8PF68_9BACT</name>
<dbReference type="OrthoDB" id="2213423at2"/>
<dbReference type="EMBL" id="FP929003">
    <property type="protein sequence ID" value="CBK41877.1"/>
    <property type="molecule type" value="Genomic_DNA"/>
</dbReference>
<organism evidence="4 5">
    <name type="scientific">Nitrospira defluvii</name>
    <dbReference type="NCBI Taxonomy" id="330214"/>
    <lineage>
        <taxon>Bacteria</taxon>
        <taxon>Pseudomonadati</taxon>
        <taxon>Nitrospirota</taxon>
        <taxon>Nitrospiria</taxon>
        <taxon>Nitrospirales</taxon>
        <taxon>Nitrospiraceae</taxon>
        <taxon>Nitrospira</taxon>
    </lineage>
</organism>
<dbReference type="eggNOG" id="COG3208">
    <property type="taxonomic scope" value="Bacteria"/>
</dbReference>
<dbReference type="EC" id="3.1.2.-" evidence="4"/>
<comment type="similarity">
    <text evidence="1">Belongs to the thioesterase family.</text>
</comment>